<reference evidence="4" key="1">
    <citation type="journal article" date="2011" name="Plant Physiol.">
        <title>Comprehensive sequence analysis of 24,783 barley full-length cDNAs derived from 12 clone libraries.</title>
        <authorList>
            <person name="Matsumoto T."/>
            <person name="Tanaka T."/>
            <person name="Sakai H."/>
            <person name="Amano N."/>
            <person name="Kanamori H."/>
            <person name="Kurita K."/>
            <person name="Kikuta A."/>
            <person name="Kamiya K."/>
            <person name="Yamamoto M."/>
            <person name="Ikawa H."/>
            <person name="Fujii N."/>
            <person name="Hori K."/>
            <person name="Itoh T."/>
            <person name="Sato K."/>
        </authorList>
    </citation>
    <scope>NUCLEOTIDE SEQUENCE</scope>
    <source>
        <tissue evidence="4">Shoot and root</tissue>
    </source>
</reference>
<keyword evidence="1" id="KW-1133">Transmembrane helix</keyword>
<feature type="domain" description="EGF-like" evidence="2 3">
    <location>
        <begin position="310"/>
        <end position="321"/>
    </location>
</feature>
<organism evidence="4">
    <name type="scientific">Hordeum vulgare subsp. vulgare</name>
    <name type="common">Domesticated barley</name>
    <dbReference type="NCBI Taxonomy" id="112509"/>
    <lineage>
        <taxon>Eukaryota</taxon>
        <taxon>Viridiplantae</taxon>
        <taxon>Streptophyta</taxon>
        <taxon>Embryophyta</taxon>
        <taxon>Tracheophyta</taxon>
        <taxon>Spermatophyta</taxon>
        <taxon>Magnoliopsida</taxon>
        <taxon>Liliopsida</taxon>
        <taxon>Poales</taxon>
        <taxon>Poaceae</taxon>
        <taxon>BOP clade</taxon>
        <taxon>Pooideae</taxon>
        <taxon>Triticodae</taxon>
        <taxon>Triticeae</taxon>
        <taxon>Hordeinae</taxon>
        <taxon>Hordeum</taxon>
    </lineage>
</organism>
<dbReference type="InterPro" id="IPR036436">
    <property type="entry name" value="Disintegrin_dom_sf"/>
</dbReference>
<dbReference type="InterPro" id="IPR000742">
    <property type="entry name" value="EGF"/>
</dbReference>
<dbReference type="SUPFAM" id="SSF57552">
    <property type="entry name" value="Blood coagulation inhibitor (disintegrin)"/>
    <property type="match status" value="1"/>
</dbReference>
<proteinExistence type="evidence at transcript level"/>
<evidence type="ECO:0000256" key="1">
    <source>
        <dbReference type="SAM" id="Phobius"/>
    </source>
</evidence>
<dbReference type="EMBL" id="AK368576">
    <property type="protein sequence ID" value="BAJ99779.1"/>
    <property type="molecule type" value="mRNA"/>
</dbReference>
<accession>F2DXF8</accession>
<dbReference type="PROSITE" id="PS00022">
    <property type="entry name" value="EGF_1"/>
    <property type="match status" value="1"/>
</dbReference>
<evidence type="ECO:0000313" key="4">
    <source>
        <dbReference type="EMBL" id="BAJ99779.1"/>
    </source>
</evidence>
<evidence type="ECO:0000259" key="2">
    <source>
        <dbReference type="PROSITE" id="PS00022"/>
    </source>
</evidence>
<name>F2DXF8_HORVV</name>
<dbReference type="AlphaFoldDB" id="F2DXF8"/>
<dbReference type="PROSITE" id="PS01186">
    <property type="entry name" value="EGF_2"/>
    <property type="match status" value="1"/>
</dbReference>
<sequence>MCERWGYSWGSGLRRLYWDSASQTVKNEPIYTDTAGAITNVGIWEHGCFSRGGSANVLPGGFSFCFYVDKDSSYGKLSAVQLTKTITDNWGISGVPSSITFPATGLPTANDGAMTIAFVQDSGNSFYLQIVNSAASGGSVDLSLAYNGPVDSNMLVRIQNNPSDSYLWDGKTGRFQWTWTSGTTGVVIGPINAIIALTQFSFTFTINSATGVSTANIVGNNNVVKSYTISSAPTFTLSRISCQCGSGVDGDDPILKECEYSGSSTPCCTPDCHYKLNNNLCQLPTDNCTGPSYCTGKSATCPPLQIVSACNCTFPYYGYGCTQVRCDKLTDCGSCNTYSQCSYCCSGTSSYCTASSSCSTKYPSNCPVCPACANGTCQCGSCVCDPGYGGTNCDLIVDCTGNPVPQGDTPKKIDICGVCGGNGTSCIGCDGIPFGLKYDNCGICGGDGSSCYNPCPGSTCQECTASDICGWCPTDSKCYPKTNNGACGDKLLTADQGKLGISICDAQISTAAIVGAALGTAAIVGIAVGGAALAVIGVVGGKKGYDAYMKHKTNMSGAQSNPMYNDTGRTGNNPFYNTGVEMKNV</sequence>
<protein>
    <submittedName>
        <fullName evidence="4">Predicted protein</fullName>
    </submittedName>
</protein>
<evidence type="ECO:0000259" key="3">
    <source>
        <dbReference type="PROSITE" id="PS01186"/>
    </source>
</evidence>
<keyword evidence="1" id="KW-0812">Transmembrane</keyword>
<feature type="transmembrane region" description="Helical" evidence="1">
    <location>
        <begin position="512"/>
        <end position="540"/>
    </location>
</feature>
<keyword evidence="1" id="KW-0472">Membrane</keyword>